<feature type="compositionally biased region" description="Basic and acidic residues" evidence="1">
    <location>
        <begin position="483"/>
        <end position="495"/>
    </location>
</feature>
<feature type="region of interest" description="Disordered" evidence="1">
    <location>
        <begin position="623"/>
        <end position="766"/>
    </location>
</feature>
<name>A0A2C5ZGE9_9HYPO</name>
<feature type="region of interest" description="Disordered" evidence="1">
    <location>
        <begin position="194"/>
        <end position="216"/>
    </location>
</feature>
<feature type="compositionally biased region" description="Low complexity" evidence="1">
    <location>
        <begin position="197"/>
        <end position="211"/>
    </location>
</feature>
<feature type="compositionally biased region" description="Basic and acidic residues" evidence="1">
    <location>
        <begin position="741"/>
        <end position="754"/>
    </location>
</feature>
<feature type="compositionally biased region" description="Polar residues" evidence="1">
    <location>
        <begin position="530"/>
        <end position="555"/>
    </location>
</feature>
<feature type="chain" id="PRO_5012722327" evidence="2">
    <location>
        <begin position="19"/>
        <end position="779"/>
    </location>
</feature>
<feature type="region of interest" description="Disordered" evidence="1">
    <location>
        <begin position="523"/>
        <end position="593"/>
    </location>
</feature>
<feature type="compositionally biased region" description="Acidic residues" evidence="1">
    <location>
        <begin position="678"/>
        <end position="712"/>
    </location>
</feature>
<feature type="compositionally biased region" description="Acidic residues" evidence="1">
    <location>
        <begin position="721"/>
        <end position="737"/>
    </location>
</feature>
<organism evidence="3 4">
    <name type="scientific">Ophiocordyceps camponoti-rufipedis</name>
    <dbReference type="NCBI Taxonomy" id="2004952"/>
    <lineage>
        <taxon>Eukaryota</taxon>
        <taxon>Fungi</taxon>
        <taxon>Dikarya</taxon>
        <taxon>Ascomycota</taxon>
        <taxon>Pezizomycotina</taxon>
        <taxon>Sordariomycetes</taxon>
        <taxon>Hypocreomycetidae</taxon>
        <taxon>Hypocreales</taxon>
        <taxon>Ophiocordycipitaceae</taxon>
        <taxon>Ophiocordyceps</taxon>
    </lineage>
</organism>
<dbReference type="Proteomes" id="UP000226431">
    <property type="component" value="Unassembled WGS sequence"/>
</dbReference>
<sequence length="779" mass="86240">MKAAALLGSSLLAASASGATLREGRDLPTDLQYEIDAQKQELEQGLAEIDWDHPPTKSVAVYNVEACDNGKWLGHCRDLASDNLRYPFPGQDLDASSPRLYHVLVKNLGPNSTSPVTRTVFYKRQVRGSIEYNHGPDDAFHSSEKSLSETKSSSDEWRQDAVNSGGWNAGGSYSAGVSIGFFGGQTELHAGYHTEKTTSGGKSASKSTLASNSGSNFEGRNCKAGHACSTELFGWFVRYSGYCRVLPVVHCGSEVDGGTSNVDMCATPEDKMCKNHRSFRSKHCQIDNTELPYKYVRCEIEQHIVLPGSRPLIEEHYVSYPLPRSDDHDIVEYKAGCYVLVVDYCFSPYKTGKQYWSNSRGKWENRQGAPPNVTGFEHPRPIITGLDLEGDIQGYELDTEEVYNPGMAPKPYYSRWLKRWYDRPGPLPNLEAYRAQLRREEEEARAEEAAQLRQEEEARRAKLKASRQRRKPLQHYMQQYRQRVTDNRSGRESVDNRGSGGGTYIGQQNGHYYGRGASYIGSDMRGSGGQSSFTDSRGANSHGYTHSSSPGSFVNVNGGGTRGNIGQSSSEHYGGDVGGIGNAGSGEANSGVRKDYHGYAEESRFDDQGRDDGRRLRYGRYGNRASLEGGGRERGLLEGQQRTFASGQLGGMRREDDDDGDYTPSFSSQDRLQPLDEQSLEEGKTDDDDIEEDGDEEMDYPDDPDQGTELAEDTPPALPSSEDDDESAEDELEDIPNEDAALEKSDESRLDRSDGNLPTRPVADELRGEVGMYPGWMMK</sequence>
<dbReference type="AlphaFoldDB" id="A0A2C5ZGE9"/>
<feature type="compositionally biased region" description="Gly residues" evidence="1">
    <location>
        <begin position="575"/>
        <end position="584"/>
    </location>
</feature>
<comment type="caution">
    <text evidence="3">The sequence shown here is derived from an EMBL/GenBank/DDBJ whole genome shotgun (WGS) entry which is preliminary data.</text>
</comment>
<evidence type="ECO:0000256" key="2">
    <source>
        <dbReference type="SAM" id="SignalP"/>
    </source>
</evidence>
<feature type="compositionally biased region" description="Basic residues" evidence="1">
    <location>
        <begin position="461"/>
        <end position="473"/>
    </location>
</feature>
<feature type="compositionally biased region" description="Basic and acidic residues" evidence="1">
    <location>
        <begin position="448"/>
        <end position="460"/>
    </location>
</feature>
<feature type="region of interest" description="Disordered" evidence="1">
    <location>
        <begin position="133"/>
        <end position="161"/>
    </location>
</feature>
<proteinExistence type="predicted"/>
<feature type="compositionally biased region" description="Basic and acidic residues" evidence="1">
    <location>
        <begin position="134"/>
        <end position="159"/>
    </location>
</feature>
<evidence type="ECO:0000256" key="1">
    <source>
        <dbReference type="SAM" id="MobiDB-lite"/>
    </source>
</evidence>
<reference evidence="3 4" key="1">
    <citation type="submission" date="2017-06" db="EMBL/GenBank/DDBJ databases">
        <title>Ant-infecting Ophiocordyceps genomes reveal a high diversity of potential behavioral manipulation genes and a possible major role for enterotoxins.</title>
        <authorList>
            <person name="De Bekker C."/>
            <person name="Evans H.C."/>
            <person name="Brachmann A."/>
            <person name="Hughes D.P."/>
        </authorList>
    </citation>
    <scope>NUCLEOTIDE SEQUENCE [LARGE SCALE GENOMIC DNA]</scope>
    <source>
        <strain evidence="3 4">Map16</strain>
    </source>
</reference>
<dbReference type="EMBL" id="NJES01000004">
    <property type="protein sequence ID" value="PHH81025.1"/>
    <property type="molecule type" value="Genomic_DNA"/>
</dbReference>
<keyword evidence="2" id="KW-0732">Signal</keyword>
<evidence type="ECO:0000313" key="4">
    <source>
        <dbReference type="Proteomes" id="UP000226431"/>
    </source>
</evidence>
<keyword evidence="4" id="KW-1185">Reference proteome</keyword>
<protein>
    <submittedName>
        <fullName evidence="3">Uncharacterized protein</fullName>
    </submittedName>
</protein>
<accession>A0A2C5ZGE9</accession>
<dbReference type="OrthoDB" id="4923814at2759"/>
<feature type="signal peptide" evidence="2">
    <location>
        <begin position="1"/>
        <end position="18"/>
    </location>
</feature>
<gene>
    <name evidence="3" type="ORF">CDD80_4329</name>
</gene>
<feature type="region of interest" description="Disordered" evidence="1">
    <location>
        <begin position="448"/>
        <end position="511"/>
    </location>
</feature>
<evidence type="ECO:0000313" key="3">
    <source>
        <dbReference type="EMBL" id="PHH81025.1"/>
    </source>
</evidence>